<name>A0A2U2P9Z2_9SPHI</name>
<organism evidence="1 2">
    <name type="scientific">Pararcticibacter amylolyticus</name>
    <dbReference type="NCBI Taxonomy" id="2173175"/>
    <lineage>
        <taxon>Bacteria</taxon>
        <taxon>Pseudomonadati</taxon>
        <taxon>Bacteroidota</taxon>
        <taxon>Sphingobacteriia</taxon>
        <taxon>Sphingobacteriales</taxon>
        <taxon>Sphingobacteriaceae</taxon>
        <taxon>Pararcticibacter</taxon>
    </lineage>
</organism>
<dbReference type="InterPro" id="IPR046233">
    <property type="entry name" value="DUF6266"/>
</dbReference>
<dbReference type="OrthoDB" id="648163at2"/>
<evidence type="ECO:0000313" key="1">
    <source>
        <dbReference type="EMBL" id="PWG78193.1"/>
    </source>
</evidence>
<dbReference type="AlphaFoldDB" id="A0A2U2P9Z2"/>
<accession>A0A2U2P9Z2</accession>
<reference evidence="1 2" key="1">
    <citation type="submission" date="2018-04" db="EMBL/GenBank/DDBJ databases">
        <title>Pedobacter chongqingensis sp. nov., isolated from a rottenly hemp rope.</title>
        <authorList>
            <person name="Cai Y."/>
        </authorList>
    </citation>
    <scope>NUCLEOTIDE SEQUENCE [LARGE SCALE GENOMIC DNA]</scope>
    <source>
        <strain evidence="1 2">FJ4-8</strain>
    </source>
</reference>
<proteinExistence type="predicted"/>
<keyword evidence="2" id="KW-1185">Reference proteome</keyword>
<sequence length="213" mass="23232">MAELKPGVIGTISGKIDNVVAANWRAIHYLRSLAKTGKKTPSELQVARRAIFTLLVDFLARFEKEINLGFQHLDQSRATAFNLATRANKLAVTGAYPDLAIDYASVVFSKGRLDPPLAVSVVSEVANTISITWDLMEDASEQTLSDKVMVVAYDATAKVKLVSLGKAVRGDQKLDLHFPDSLASHTIHVYIFFTDQGNKKNSESVYAGSVTAF</sequence>
<dbReference type="RefSeq" id="WP_109418267.1">
    <property type="nucleotide sequence ID" value="NZ_QEAS01000031.1"/>
</dbReference>
<gene>
    <name evidence="1" type="ORF">DDR33_23600</name>
</gene>
<dbReference type="Proteomes" id="UP000245647">
    <property type="component" value="Unassembled WGS sequence"/>
</dbReference>
<dbReference type="Pfam" id="PF19781">
    <property type="entry name" value="DUF6266"/>
    <property type="match status" value="1"/>
</dbReference>
<dbReference type="EMBL" id="QEAS01000031">
    <property type="protein sequence ID" value="PWG78193.1"/>
    <property type="molecule type" value="Genomic_DNA"/>
</dbReference>
<comment type="caution">
    <text evidence="1">The sequence shown here is derived from an EMBL/GenBank/DDBJ whole genome shotgun (WGS) entry which is preliminary data.</text>
</comment>
<protein>
    <submittedName>
        <fullName evidence="1">Uncharacterized protein</fullName>
    </submittedName>
</protein>
<evidence type="ECO:0000313" key="2">
    <source>
        <dbReference type="Proteomes" id="UP000245647"/>
    </source>
</evidence>